<evidence type="ECO:0000256" key="1">
    <source>
        <dbReference type="SAM" id="SignalP"/>
    </source>
</evidence>
<feature type="domain" description="IPT/TIG" evidence="2">
    <location>
        <begin position="60"/>
        <end position="139"/>
    </location>
</feature>
<feature type="signal peptide" evidence="1">
    <location>
        <begin position="1"/>
        <end position="20"/>
    </location>
</feature>
<dbReference type="Proteomes" id="UP000294155">
    <property type="component" value="Unassembled WGS sequence"/>
</dbReference>
<keyword evidence="1" id="KW-0732">Signal</keyword>
<evidence type="ECO:0000313" key="4">
    <source>
        <dbReference type="Proteomes" id="UP000294155"/>
    </source>
</evidence>
<feature type="non-terminal residue" evidence="3">
    <location>
        <position position="750"/>
    </location>
</feature>
<keyword evidence="4" id="KW-1185">Reference proteome</keyword>
<dbReference type="RefSeq" id="WP_394345438.1">
    <property type="nucleotide sequence ID" value="NZ_SEWE01000097.1"/>
</dbReference>
<feature type="chain" id="PRO_5020392631" description="IPT/TIG domain-containing protein" evidence="1">
    <location>
        <begin position="21"/>
        <end position="750"/>
    </location>
</feature>
<dbReference type="EMBL" id="SEWE01000097">
    <property type="protein sequence ID" value="RYU73612.1"/>
    <property type="molecule type" value="Genomic_DNA"/>
</dbReference>
<dbReference type="Gene3D" id="2.60.40.10">
    <property type="entry name" value="Immunoglobulins"/>
    <property type="match status" value="1"/>
</dbReference>
<evidence type="ECO:0000259" key="2">
    <source>
        <dbReference type="SMART" id="SM00429"/>
    </source>
</evidence>
<dbReference type="InterPro" id="IPR013783">
    <property type="entry name" value="Ig-like_fold"/>
</dbReference>
<dbReference type="InterPro" id="IPR014756">
    <property type="entry name" value="Ig_E-set"/>
</dbReference>
<evidence type="ECO:0000313" key="3">
    <source>
        <dbReference type="EMBL" id="RYU73612.1"/>
    </source>
</evidence>
<organism evidence="3 4">
    <name type="scientific">Hymenobacter persicinus</name>
    <dbReference type="NCBI Taxonomy" id="2025506"/>
    <lineage>
        <taxon>Bacteria</taxon>
        <taxon>Pseudomonadati</taxon>
        <taxon>Bacteroidota</taxon>
        <taxon>Cytophagia</taxon>
        <taxon>Cytophagales</taxon>
        <taxon>Hymenobacteraceae</taxon>
        <taxon>Hymenobacter</taxon>
    </lineage>
</organism>
<dbReference type="AlphaFoldDB" id="A0A4Q5L882"/>
<name>A0A4Q5L882_9BACT</name>
<dbReference type="SUPFAM" id="SSF81296">
    <property type="entry name" value="E set domains"/>
    <property type="match status" value="1"/>
</dbReference>
<accession>A0A4Q5L882</accession>
<dbReference type="SMART" id="SM00429">
    <property type="entry name" value="IPT"/>
    <property type="match status" value="1"/>
</dbReference>
<proteinExistence type="predicted"/>
<reference evidence="3 4" key="1">
    <citation type="submission" date="2019-02" db="EMBL/GenBank/DDBJ databases">
        <title>Bacterial novel species isolated from soil.</title>
        <authorList>
            <person name="Jung H.-Y."/>
        </authorList>
    </citation>
    <scope>NUCLEOTIDE SEQUENCE [LARGE SCALE GENOMIC DNA]</scope>
    <source>
        <strain evidence="3 4">1-3-3-3</strain>
    </source>
</reference>
<dbReference type="InterPro" id="IPR002909">
    <property type="entry name" value="IPT_dom"/>
</dbReference>
<gene>
    <name evidence="3" type="ORF">EWM57_20695</name>
</gene>
<protein>
    <recommendedName>
        <fullName evidence="2">IPT/TIG domain-containing protein</fullName>
    </recommendedName>
</protein>
<comment type="caution">
    <text evidence="3">The sequence shown here is derived from an EMBL/GenBank/DDBJ whole genome shotgun (WGS) entry which is preliminary data.</text>
</comment>
<sequence>MSFGTTALTTTYVSATSLTAAVPASLVATDGSFPVTAKNTTTGTASNAATFVVTAAGNTTPTPTGFNPASGPVGTQITITGTNLSTITSVTINGAAATFGSATATAVTATVAAGNTTGSVVVSDGTTNYTVPGGSFTVTAAPSVTTTATTAIGATSATANGNVTSANNSTITERGFVYSLSPNPRVGASGTTKVTATGTTGAFSASLASLASNSTYYVAAYAINGVGTSYGNDDIFTTLPPPVVATLTTNPVTAIAATSATSGGNITADGGDAVTVRGIVYGTTPNPRLGGTGVTNVVSGSGTGSFTANLSGLTANTTYYVAAYATNTAGTGYGADQSFTTTAPPFEDFEAGSKGNYTTGDITLASGTWTFDNALIGTGTTDRKNGTKSARIQGTTTGGGFIAMNFDKPNGAGLVTVNAGIFSGDNTSSSFKVEISNDGGLTYTDITGTAPTLTTTLTAFTFTANKTGGVRLKISTTSTASSARINIDDIYITNYASPITAPTFTGMAFCVSSAAAAFDVKFTPTGTFNAGNQFQVQLSGPTGSFATPTVVGTLASTSSGAELTIPVSIPAGTANGTGYRLRVVSTDAALTGDNSVAITIVNNPTVTVAPTADQSIQTNTNGTQLTATETPAATSRQWVYSTTSGGTTLTPITGATGLNYTPNFATAGDYYVKVVSTFAACGSVTSNEVKITVAAPVVTLTATTSPATSPTEISGLTTTVGTPSAAKTYVLNGSNLSTTPVTVTAPAGFQ</sequence>